<feature type="region of interest" description="Disordered" evidence="8">
    <location>
        <begin position="128"/>
        <end position="194"/>
    </location>
</feature>
<dbReference type="GO" id="GO:0006878">
    <property type="term" value="P:intracellular copper ion homeostasis"/>
    <property type="evidence" value="ECO:0007669"/>
    <property type="project" value="TreeGrafter"/>
</dbReference>
<dbReference type="Pfam" id="PF00649">
    <property type="entry name" value="Copper-fist"/>
    <property type="match status" value="1"/>
</dbReference>
<dbReference type="SMART" id="SM01090">
    <property type="entry name" value="Copper-fist"/>
    <property type="match status" value="1"/>
</dbReference>
<dbReference type="GO" id="GO:0006879">
    <property type="term" value="P:intracellular iron ion homeostasis"/>
    <property type="evidence" value="ECO:0007669"/>
    <property type="project" value="TreeGrafter"/>
</dbReference>
<name>A0A6C1DXP6_SACPS</name>
<comment type="subcellular location">
    <subcellularLocation>
        <location evidence="1">Nucleus</location>
    </subcellularLocation>
</comment>
<dbReference type="InterPro" id="IPR036395">
    <property type="entry name" value="Cu_fist_DNA-bd_dom_sf"/>
</dbReference>
<keyword evidence="3" id="KW-0862">Zinc</keyword>
<feature type="compositionally biased region" description="Basic and acidic residues" evidence="8">
    <location>
        <begin position="153"/>
        <end position="178"/>
    </location>
</feature>
<dbReference type="Gene3D" id="3.90.430.10">
    <property type="entry name" value="Copper fist DNA-binding domain"/>
    <property type="match status" value="1"/>
</dbReference>
<dbReference type="GO" id="GO:0000981">
    <property type="term" value="F:DNA-binding transcription factor activity, RNA polymerase II-specific"/>
    <property type="evidence" value="ECO:0007669"/>
    <property type="project" value="TreeGrafter"/>
</dbReference>
<feature type="compositionally biased region" description="Polar residues" evidence="8">
    <location>
        <begin position="179"/>
        <end position="190"/>
    </location>
</feature>
<evidence type="ECO:0000256" key="7">
    <source>
        <dbReference type="ARBA" id="ARBA00023242"/>
    </source>
</evidence>
<dbReference type="InterPro" id="IPR001083">
    <property type="entry name" value="Cu_fist_DNA-bd_dom"/>
</dbReference>
<proteinExistence type="predicted"/>
<evidence type="ECO:0000256" key="5">
    <source>
        <dbReference type="ARBA" id="ARBA00023015"/>
    </source>
</evidence>
<evidence type="ECO:0000256" key="4">
    <source>
        <dbReference type="ARBA" id="ARBA00023008"/>
    </source>
</evidence>
<dbReference type="InterPro" id="IPR051763">
    <property type="entry name" value="Copper_Homeo_Regul"/>
</dbReference>
<evidence type="ECO:0000256" key="8">
    <source>
        <dbReference type="SAM" id="MobiDB-lite"/>
    </source>
</evidence>
<dbReference type="PROSITE" id="PS01119">
    <property type="entry name" value="COPPER_FIST_1"/>
    <property type="match status" value="1"/>
</dbReference>
<dbReference type="GO" id="GO:0045944">
    <property type="term" value="P:positive regulation of transcription by RNA polymerase II"/>
    <property type="evidence" value="ECO:0007669"/>
    <property type="project" value="TreeGrafter"/>
</dbReference>
<dbReference type="Proteomes" id="UP000501346">
    <property type="component" value="Chromosome ScXIII"/>
</dbReference>
<gene>
    <name evidence="10" type="primary">MAC1_1</name>
    <name evidence="10" type="ORF">GRS66_003923</name>
</gene>
<dbReference type="GO" id="GO:0000978">
    <property type="term" value="F:RNA polymerase II cis-regulatory region sequence-specific DNA binding"/>
    <property type="evidence" value="ECO:0007669"/>
    <property type="project" value="TreeGrafter"/>
</dbReference>
<dbReference type="EMBL" id="CP048994">
    <property type="protein sequence ID" value="QID81541.1"/>
    <property type="molecule type" value="Genomic_DNA"/>
</dbReference>
<dbReference type="GO" id="GO:0005507">
    <property type="term" value="F:copper ion binding"/>
    <property type="evidence" value="ECO:0007669"/>
    <property type="project" value="InterPro"/>
</dbReference>
<dbReference type="FunFam" id="3.90.430.10:FF:000001">
    <property type="entry name" value="Copper fist DNA-binding protein"/>
    <property type="match status" value="1"/>
</dbReference>
<dbReference type="GO" id="GO:0005634">
    <property type="term" value="C:nucleus"/>
    <property type="evidence" value="ECO:0007669"/>
    <property type="project" value="UniProtKB-SubCell"/>
</dbReference>
<keyword evidence="2" id="KW-0479">Metal-binding</keyword>
<keyword evidence="6" id="KW-0804">Transcription</keyword>
<dbReference type="PROSITE" id="PS50073">
    <property type="entry name" value="COPPER_FIST_2"/>
    <property type="match status" value="1"/>
</dbReference>
<dbReference type="SMART" id="SM00412">
    <property type="entry name" value="Cu_FIST"/>
    <property type="match status" value="1"/>
</dbReference>
<dbReference type="PRINTS" id="PR00617">
    <property type="entry name" value="COPPERFIST"/>
</dbReference>
<evidence type="ECO:0000313" key="10">
    <source>
        <dbReference type="EMBL" id="QID81541.1"/>
    </source>
</evidence>
<evidence type="ECO:0000256" key="2">
    <source>
        <dbReference type="ARBA" id="ARBA00022723"/>
    </source>
</evidence>
<evidence type="ECO:0000259" key="9">
    <source>
        <dbReference type="PROSITE" id="PS50073"/>
    </source>
</evidence>
<organism evidence="10 11">
    <name type="scientific">Saccharomyces pastorianus</name>
    <name type="common">Lager yeast</name>
    <name type="synonym">Saccharomyces cerevisiae x Saccharomyces eubayanus</name>
    <dbReference type="NCBI Taxonomy" id="27292"/>
    <lineage>
        <taxon>Eukaryota</taxon>
        <taxon>Fungi</taxon>
        <taxon>Dikarya</taxon>
        <taxon>Ascomycota</taxon>
        <taxon>Saccharomycotina</taxon>
        <taxon>Saccharomycetes</taxon>
        <taxon>Saccharomycetales</taxon>
        <taxon>Saccharomycetaceae</taxon>
        <taxon>Saccharomyces</taxon>
    </lineage>
</organism>
<dbReference type="PANTHER" id="PTHR28088:SF7">
    <property type="entry name" value="METAL-BINDING ACTIVATOR 1"/>
    <property type="match status" value="1"/>
</dbReference>
<evidence type="ECO:0000256" key="6">
    <source>
        <dbReference type="ARBA" id="ARBA00023163"/>
    </source>
</evidence>
<evidence type="ECO:0000256" key="3">
    <source>
        <dbReference type="ARBA" id="ARBA00022833"/>
    </source>
</evidence>
<dbReference type="PANTHER" id="PTHR28088">
    <property type="entry name" value="TRANSCRIPTIONAL ACTIVATOR HAA1-RELATED"/>
    <property type="match status" value="1"/>
</dbReference>
<feature type="domain" description="Copper-fist" evidence="9">
    <location>
        <begin position="1"/>
        <end position="40"/>
    </location>
</feature>
<evidence type="ECO:0000256" key="1">
    <source>
        <dbReference type="ARBA" id="ARBA00004123"/>
    </source>
</evidence>
<keyword evidence="7" id="KW-0539">Nucleus</keyword>
<evidence type="ECO:0000313" key="11">
    <source>
        <dbReference type="Proteomes" id="UP000501346"/>
    </source>
</evidence>
<dbReference type="AlphaFoldDB" id="A0A6C1DXP6"/>
<reference evidence="10 11" key="1">
    <citation type="journal article" date="2019" name="BMC Genomics">
        <title>Chromosome level assembly and comparative genome analysis confirm lager-brewing yeasts originated from a single hybridization.</title>
        <authorList>
            <person name="Salazar A.N."/>
            <person name="Gorter de Vries A.R."/>
            <person name="van den Broek M."/>
            <person name="Brouwers N."/>
            <person name="de la Torre Cortes P."/>
            <person name="Kuijpers N.G.A."/>
            <person name="Daran J.G."/>
            <person name="Abeel T."/>
        </authorList>
    </citation>
    <scope>NUCLEOTIDE SEQUENCE [LARGE SCALE GENOMIC DNA]</scope>
    <source>
        <strain evidence="10 11">CBS 1483</strain>
    </source>
</reference>
<dbReference type="OrthoDB" id="5600085at2759"/>
<keyword evidence="5" id="KW-0805">Transcription regulation</keyword>
<accession>A0A6C1DXP6</accession>
<dbReference type="SUPFAM" id="SSF57879">
    <property type="entry name" value="Zinc domain conserved in yeast copper-regulated transcription factors"/>
    <property type="match status" value="1"/>
</dbReference>
<sequence length="417" mass="46462">MIIFNGNKYACASCIRGHRSSTCRHSHRMLIKVRTRGRPSPMAIRDAILVDSTSQSTEYENGAQIEGDCCSAMNQQPILFVRASAVRKARMINGKLHILMEEGCTAHEPKDISTFTDDGNKYITETEFLRKHSPKAPATGTISPDSTKSSSSSEKKERSRLQQEPIRHFSNCCKKDKSQNPASNGKTNKASSDDIFTPYGSLESTSAFNDILQENYNSSVPGAHDSSETLTPQSTTTIAAPHSSDVASKVEVLTHKGIFLSTQCSCEDESCPCVNCLIHRSEEELNSYIQQSGVPLTNIGEAQITDKMMDYLDDCKCTDKECICPPDNCTCDGCFSHSTNIIPFEKFFFYGILNARLTRKTQIKFKGKLVPSKYWWDFLKLQVPLMTDAQLELLDIHAWFQKLVSNYAPHLSDATTS</sequence>
<protein>
    <submittedName>
        <fullName evidence="10">Metal-binding activator 1</fullName>
    </submittedName>
</protein>
<keyword evidence="4" id="KW-0186">Copper</keyword>
<keyword evidence="11" id="KW-1185">Reference proteome</keyword>